<protein>
    <submittedName>
        <fullName evidence="3">Sialate O-acetylesterase</fullName>
    </submittedName>
</protein>
<dbReference type="InterPro" id="IPR005181">
    <property type="entry name" value="SASA"/>
</dbReference>
<dbReference type="Pfam" id="PF03629">
    <property type="entry name" value="SASA"/>
    <property type="match status" value="1"/>
</dbReference>
<comment type="caution">
    <text evidence="3">The sequence shown here is derived from an EMBL/GenBank/DDBJ whole genome shotgun (WGS) entry which is preliminary data.</text>
</comment>
<dbReference type="InterPro" id="IPR036514">
    <property type="entry name" value="SGNH_hydro_sf"/>
</dbReference>
<dbReference type="RefSeq" id="WP_169670326.1">
    <property type="nucleotide sequence ID" value="NZ_JABBHF010000002.1"/>
</dbReference>
<dbReference type="Gene3D" id="3.40.50.1110">
    <property type="entry name" value="SGNH hydrolase"/>
    <property type="match status" value="1"/>
</dbReference>
<dbReference type="Proteomes" id="UP000746690">
    <property type="component" value="Unassembled WGS sequence"/>
</dbReference>
<name>A0ABX1RV19_9FLAO</name>
<evidence type="ECO:0000259" key="2">
    <source>
        <dbReference type="Pfam" id="PF03629"/>
    </source>
</evidence>
<proteinExistence type="predicted"/>
<reference evidence="3 4" key="1">
    <citation type="submission" date="2020-04" db="EMBL/GenBank/DDBJ databases">
        <title>A Flavivirga sp. nov.</title>
        <authorList>
            <person name="Sun X."/>
        </authorList>
    </citation>
    <scope>NUCLEOTIDE SEQUENCE [LARGE SCALE GENOMIC DNA]</scope>
    <source>
        <strain evidence="3 4">Y03</strain>
    </source>
</reference>
<evidence type="ECO:0000313" key="3">
    <source>
        <dbReference type="EMBL" id="NMH86623.1"/>
    </source>
</evidence>
<dbReference type="SUPFAM" id="SSF52266">
    <property type="entry name" value="SGNH hydrolase"/>
    <property type="match status" value="1"/>
</dbReference>
<organism evidence="3 4">
    <name type="scientific">Flavivirga algicola</name>
    <dbReference type="NCBI Taxonomy" id="2729136"/>
    <lineage>
        <taxon>Bacteria</taxon>
        <taxon>Pseudomonadati</taxon>
        <taxon>Bacteroidota</taxon>
        <taxon>Flavobacteriia</taxon>
        <taxon>Flavobacteriales</taxon>
        <taxon>Flavobacteriaceae</taxon>
        <taxon>Flavivirga</taxon>
    </lineage>
</organism>
<keyword evidence="4" id="KW-1185">Reference proteome</keyword>
<keyword evidence="1" id="KW-0378">Hydrolase</keyword>
<sequence>MKISNLKIFYILFVLLFNSKISYSQLSIANIFGDNMVLQQNEENYIWGWAKKNQKILLKSSWLTGELITATNEKGYWKIAIPVPKADLKQHTIEISAGITTITLENILFGEVWLCSGQSNMEMQVKGNANEPIIGSNEYIASSKNSFIRQCFVKQNYSATPLNDCEAKWEEAHLNTVANFTAVGYFFALQLYKSLQVPVGIVNTSKGGTRVEAWMDREILKNEFKETNLSEIGTDKMVFQTPTVLFNAMVNPLVGMRIKGVLWYQGESNIFGSPKKYYSLFPAMISRWRSLWGQGNFPFYYVQIAPFEYQKEKKSYVIRDAQLKTLDIIPNTGMATTNDVGDRWNIHPGQKKEVGDRLSYLALNKTYGYRNILCGGPIYKGMEIVKGSAILEFKNAPKGLTTFNKPLTGFLIAGADKVFYQAKAKVKIEYDKPHHKRRPLLEVYHEKVSNPVAVRYCWSNWFTGHLYDTGGNPASPFRTDSWDN</sequence>
<dbReference type="PANTHER" id="PTHR22901">
    <property type="entry name" value="SIALATE O-ACETYLESTERASE"/>
    <property type="match status" value="1"/>
</dbReference>
<dbReference type="InterPro" id="IPR039329">
    <property type="entry name" value="SIAE"/>
</dbReference>
<dbReference type="PANTHER" id="PTHR22901:SF0">
    <property type="entry name" value="SIALATE O-ACETYLESTERASE"/>
    <property type="match status" value="1"/>
</dbReference>
<evidence type="ECO:0000256" key="1">
    <source>
        <dbReference type="ARBA" id="ARBA00022801"/>
    </source>
</evidence>
<gene>
    <name evidence="3" type="ORF">HHX25_03850</name>
</gene>
<evidence type="ECO:0000313" key="4">
    <source>
        <dbReference type="Proteomes" id="UP000746690"/>
    </source>
</evidence>
<dbReference type="EMBL" id="JABBHF010000002">
    <property type="protein sequence ID" value="NMH86623.1"/>
    <property type="molecule type" value="Genomic_DNA"/>
</dbReference>
<feature type="domain" description="Sialate O-acetylesterase" evidence="2">
    <location>
        <begin position="111"/>
        <end position="348"/>
    </location>
</feature>
<accession>A0ABX1RV19</accession>